<organism evidence="2 3">
    <name type="scientific">Syphacia muris</name>
    <dbReference type="NCBI Taxonomy" id="451379"/>
    <lineage>
        <taxon>Eukaryota</taxon>
        <taxon>Metazoa</taxon>
        <taxon>Ecdysozoa</taxon>
        <taxon>Nematoda</taxon>
        <taxon>Chromadorea</taxon>
        <taxon>Rhabditida</taxon>
        <taxon>Spirurina</taxon>
        <taxon>Oxyuridomorpha</taxon>
        <taxon>Oxyuroidea</taxon>
        <taxon>Oxyuridae</taxon>
        <taxon>Syphacia</taxon>
    </lineage>
</organism>
<evidence type="ECO:0000313" key="3">
    <source>
        <dbReference type="WBParaSite" id="SMUV_0000152201-mRNA-1"/>
    </source>
</evidence>
<evidence type="ECO:0000313" key="2">
    <source>
        <dbReference type="Proteomes" id="UP000046393"/>
    </source>
</evidence>
<evidence type="ECO:0000256" key="1">
    <source>
        <dbReference type="SAM" id="Phobius"/>
    </source>
</evidence>
<dbReference type="WBParaSite" id="SMUV_0000152201-mRNA-1">
    <property type="protein sequence ID" value="SMUV_0000152201-mRNA-1"/>
    <property type="gene ID" value="SMUV_0000152201"/>
</dbReference>
<keyword evidence="2" id="KW-1185">Reference proteome</keyword>
<name>A0A0N5ABJ6_9BILA</name>
<dbReference type="STRING" id="451379.A0A0N5ABJ6"/>
<dbReference type="Proteomes" id="UP000046393">
    <property type="component" value="Unplaced"/>
</dbReference>
<dbReference type="PANTHER" id="PTHR21523">
    <property type="match status" value="1"/>
</dbReference>
<dbReference type="PANTHER" id="PTHR21523:SF44">
    <property type="entry name" value="MLT-TEN (MLT-10) RELATED"/>
    <property type="match status" value="1"/>
</dbReference>
<keyword evidence="1" id="KW-1133">Transmembrane helix</keyword>
<feature type="transmembrane region" description="Helical" evidence="1">
    <location>
        <begin position="349"/>
        <end position="369"/>
    </location>
</feature>
<keyword evidence="1" id="KW-0472">Membrane</keyword>
<reference evidence="3" key="1">
    <citation type="submission" date="2017-02" db="UniProtKB">
        <authorList>
            <consortium name="WormBaseParasite"/>
        </authorList>
    </citation>
    <scope>IDENTIFICATION</scope>
</reference>
<sequence length="450" mass="51164">MKSLDEISNPPQKSPIQKFAGLFRMAVHGNETTENEEWLASYKKLLDFKRQLEARKELPGAKVYQKRLYDIIINDNDDDPNSKPDFIDSFQKPMLPESVSAAFSLIEKYKKRTRKQKNLNFKFLSPRFGSLMPDKMQSASKVLSPSVLSFYEDNSTDNLIPVPKLLREAGFEEKDSEIMMDMLMDISGAKKTVDTALEIAKKLNVTGMNKEFYEITKKLDTAFKKLESSFNKHQKSEIDKHGYTFLESEQIKTLMKKHGVSDPQQVDFNIDEYSKQTERQRHINLWKRIEKIATAKKRRRSKRITWNYILEPMILSPYMFAPIFGITVLGPVVLSPNIFSPLILNPAIMAPYILSPGLFMPFIISPFILSPYIMSPILGGPFVLSPYCLSPNIFNPYLMSPLILSPYLLSPDILSPQALGGPILSPSAFSPAVLTESALMVSFLSPTFMS</sequence>
<dbReference type="InterPro" id="IPR006954">
    <property type="entry name" value="Mlt-10-like"/>
</dbReference>
<feature type="transmembrane region" description="Helical" evidence="1">
    <location>
        <begin position="306"/>
        <end position="329"/>
    </location>
</feature>
<protein>
    <submittedName>
        <fullName evidence="3">Uncharacterized protein</fullName>
    </submittedName>
</protein>
<dbReference type="AlphaFoldDB" id="A0A0N5ABJ6"/>
<proteinExistence type="predicted"/>
<dbReference type="Pfam" id="PF04870">
    <property type="entry name" value="Moulting_cycle"/>
    <property type="match status" value="1"/>
</dbReference>
<accession>A0A0N5ABJ6</accession>
<keyword evidence="1" id="KW-0812">Transmembrane</keyword>